<sequence length="69" mass="7583">MLKQNDNERSGISNIPSTSDKVWRIFGNKRVMDWNGSVIAESERRVRERRHDPLDEGGGGGGGGGEGEK</sequence>
<organism evidence="2 3">
    <name type="scientific">Parasponia andersonii</name>
    <name type="common">Sponia andersonii</name>
    <dbReference type="NCBI Taxonomy" id="3476"/>
    <lineage>
        <taxon>Eukaryota</taxon>
        <taxon>Viridiplantae</taxon>
        <taxon>Streptophyta</taxon>
        <taxon>Embryophyta</taxon>
        <taxon>Tracheophyta</taxon>
        <taxon>Spermatophyta</taxon>
        <taxon>Magnoliopsida</taxon>
        <taxon>eudicotyledons</taxon>
        <taxon>Gunneridae</taxon>
        <taxon>Pentapetalae</taxon>
        <taxon>rosids</taxon>
        <taxon>fabids</taxon>
        <taxon>Rosales</taxon>
        <taxon>Cannabaceae</taxon>
        <taxon>Parasponia</taxon>
    </lineage>
</organism>
<reference evidence="3" key="1">
    <citation type="submission" date="2016-06" db="EMBL/GenBank/DDBJ databases">
        <title>Parallel loss of symbiosis genes in relatives of nitrogen-fixing non-legume Parasponia.</title>
        <authorList>
            <person name="Van Velzen R."/>
            <person name="Holmer R."/>
            <person name="Bu F."/>
            <person name="Rutten L."/>
            <person name="Van Zeijl A."/>
            <person name="Liu W."/>
            <person name="Santuari L."/>
            <person name="Cao Q."/>
            <person name="Sharma T."/>
            <person name="Shen D."/>
            <person name="Roswanjaya Y."/>
            <person name="Wardhani T."/>
            <person name="Kalhor M.S."/>
            <person name="Jansen J."/>
            <person name="Van den Hoogen J."/>
            <person name="Gungor B."/>
            <person name="Hartog M."/>
            <person name="Hontelez J."/>
            <person name="Verver J."/>
            <person name="Yang W.-C."/>
            <person name="Schijlen E."/>
            <person name="Repin R."/>
            <person name="Schilthuizen M."/>
            <person name="Schranz E."/>
            <person name="Heidstra R."/>
            <person name="Miyata K."/>
            <person name="Fedorova E."/>
            <person name="Kohlen W."/>
            <person name="Bisseling T."/>
            <person name="Smit S."/>
            <person name="Geurts R."/>
        </authorList>
    </citation>
    <scope>NUCLEOTIDE SEQUENCE [LARGE SCALE GENOMIC DNA]</scope>
    <source>
        <strain evidence="3">cv. WU1-14</strain>
    </source>
</reference>
<keyword evidence="3" id="KW-1185">Reference proteome</keyword>
<protein>
    <submittedName>
        <fullName evidence="2">Uncharacterized protein</fullName>
    </submittedName>
</protein>
<feature type="compositionally biased region" description="Basic and acidic residues" evidence="1">
    <location>
        <begin position="41"/>
        <end position="54"/>
    </location>
</feature>
<feature type="region of interest" description="Disordered" evidence="1">
    <location>
        <begin position="36"/>
        <end position="69"/>
    </location>
</feature>
<evidence type="ECO:0000313" key="3">
    <source>
        <dbReference type="Proteomes" id="UP000237105"/>
    </source>
</evidence>
<feature type="compositionally biased region" description="Gly residues" evidence="1">
    <location>
        <begin position="56"/>
        <end position="69"/>
    </location>
</feature>
<proteinExistence type="predicted"/>
<feature type="compositionally biased region" description="Polar residues" evidence="1">
    <location>
        <begin position="10"/>
        <end position="20"/>
    </location>
</feature>
<gene>
    <name evidence="2" type="ORF">PanWU01x14_018880</name>
</gene>
<evidence type="ECO:0000313" key="2">
    <source>
        <dbReference type="EMBL" id="PON78630.1"/>
    </source>
</evidence>
<name>A0A2P5DZD5_PARAD</name>
<comment type="caution">
    <text evidence="2">The sequence shown here is derived from an EMBL/GenBank/DDBJ whole genome shotgun (WGS) entry which is preliminary data.</text>
</comment>
<dbReference type="EMBL" id="JXTB01000008">
    <property type="protein sequence ID" value="PON78630.1"/>
    <property type="molecule type" value="Genomic_DNA"/>
</dbReference>
<evidence type="ECO:0000256" key="1">
    <source>
        <dbReference type="SAM" id="MobiDB-lite"/>
    </source>
</evidence>
<dbReference type="Proteomes" id="UP000237105">
    <property type="component" value="Unassembled WGS sequence"/>
</dbReference>
<dbReference type="AlphaFoldDB" id="A0A2P5DZD5"/>
<feature type="region of interest" description="Disordered" evidence="1">
    <location>
        <begin position="1"/>
        <end position="22"/>
    </location>
</feature>
<accession>A0A2P5DZD5</accession>